<gene>
    <name evidence="2" type="ORF">B0A48_00631</name>
</gene>
<comment type="caution">
    <text evidence="2">The sequence shown here is derived from an EMBL/GenBank/DDBJ whole genome shotgun (WGS) entry which is preliminary data.</text>
</comment>
<evidence type="ECO:0000313" key="3">
    <source>
        <dbReference type="Proteomes" id="UP000192596"/>
    </source>
</evidence>
<dbReference type="OrthoDB" id="2342176at2759"/>
<dbReference type="PANTHER" id="PTHR36182:SF2">
    <property type="entry name" value="LYTIC POLYSACCHARIDE MONOOXYGENASE"/>
    <property type="match status" value="1"/>
</dbReference>
<proteinExistence type="predicted"/>
<feature type="compositionally biased region" description="Basic residues" evidence="1">
    <location>
        <begin position="402"/>
        <end position="414"/>
    </location>
</feature>
<feature type="region of interest" description="Disordered" evidence="1">
    <location>
        <begin position="402"/>
        <end position="421"/>
    </location>
</feature>
<dbReference type="EMBL" id="NAJO01000001">
    <property type="protein sequence ID" value="OQO15248.1"/>
    <property type="molecule type" value="Genomic_DNA"/>
</dbReference>
<name>A0A1V8TV60_9PEZI</name>
<reference evidence="3" key="1">
    <citation type="submission" date="2017-03" db="EMBL/GenBank/DDBJ databases">
        <title>Genomes of endolithic fungi from Antarctica.</title>
        <authorList>
            <person name="Coleine C."/>
            <person name="Masonjones S."/>
            <person name="Stajich J.E."/>
        </authorList>
    </citation>
    <scope>NUCLEOTIDE SEQUENCE [LARGE SCALE GENOMIC DNA]</scope>
    <source>
        <strain evidence="3">CCFEE 5527</strain>
    </source>
</reference>
<sequence>MLGSTNILAYAAIAATTLSTVCDAHFFISSPTPIQGSAPKDPLEASGSNFPCHGVALPSSGGEKMAAGSSQNLKFELNGGLNTAVHGGGSCQLSLLYDISKAKDPSAWHVIYSIEGGCPANIKGNFPEGGAVACTSEDEGDCVHSFDYTIPQGVKSGNAILSWTWFNTIGNREIYQNCAAVEITDGTGSEMSSLPAMFVANVASVNDCHTAEQEAVGFPEPGKYVIQQTATNGFSYPVSTLACGGGAAAPSSYVGASSTAAAPTSSAYAAPSSSAYAAPSSAPAVPTSAPAVTNPVSSAPPAYQTGGAVTETTYATTFATVTAGSPGPSASSPAEAAPSALASSPGPAAKSGDGSVPCSNDGGVVCIDATHFGICNFGSAVPMPLAAGTTCANGVVSRKKRSARHMERHRRGVGHVHEAKL</sequence>
<evidence type="ECO:0008006" key="4">
    <source>
        <dbReference type="Google" id="ProtNLM"/>
    </source>
</evidence>
<keyword evidence="3" id="KW-1185">Reference proteome</keyword>
<evidence type="ECO:0000313" key="2">
    <source>
        <dbReference type="EMBL" id="OQO15248.1"/>
    </source>
</evidence>
<dbReference type="PANTHER" id="PTHR36182">
    <property type="entry name" value="PROTEIN, PUTATIVE (AFU_ORTHOLOGUE AFUA_6G10930)-RELATED"/>
    <property type="match status" value="1"/>
</dbReference>
<organism evidence="2 3">
    <name type="scientific">Cryoendolithus antarcticus</name>
    <dbReference type="NCBI Taxonomy" id="1507870"/>
    <lineage>
        <taxon>Eukaryota</taxon>
        <taxon>Fungi</taxon>
        <taxon>Dikarya</taxon>
        <taxon>Ascomycota</taxon>
        <taxon>Pezizomycotina</taxon>
        <taxon>Dothideomycetes</taxon>
        <taxon>Dothideomycetidae</taxon>
        <taxon>Cladosporiales</taxon>
        <taxon>Cladosporiaceae</taxon>
        <taxon>Cryoendolithus</taxon>
    </lineage>
</organism>
<feature type="region of interest" description="Disordered" evidence="1">
    <location>
        <begin position="279"/>
        <end position="304"/>
    </location>
</feature>
<evidence type="ECO:0000256" key="1">
    <source>
        <dbReference type="SAM" id="MobiDB-lite"/>
    </source>
</evidence>
<dbReference type="Proteomes" id="UP000192596">
    <property type="component" value="Unassembled WGS sequence"/>
</dbReference>
<dbReference type="Gene3D" id="2.70.50.70">
    <property type="match status" value="1"/>
</dbReference>
<dbReference type="AlphaFoldDB" id="A0A1V8TV60"/>
<feature type="region of interest" description="Disordered" evidence="1">
    <location>
        <begin position="323"/>
        <end position="355"/>
    </location>
</feature>
<dbReference type="InParanoid" id="A0A1V8TV60"/>
<accession>A0A1V8TV60</accession>
<protein>
    <recommendedName>
        <fullName evidence="4">Chitin-binding type-4 domain-containing protein</fullName>
    </recommendedName>
</protein>
<feature type="compositionally biased region" description="Low complexity" evidence="1">
    <location>
        <begin position="279"/>
        <end position="293"/>
    </location>
</feature>
<dbReference type="STRING" id="1507870.A0A1V8TV60"/>